<keyword evidence="4" id="KW-1185">Reference proteome</keyword>
<dbReference type="InterPro" id="IPR026695">
    <property type="entry name" value="Ccdc71/71L"/>
</dbReference>
<dbReference type="AlphaFoldDB" id="A0A8C6T264"/>
<dbReference type="Proteomes" id="UP000694523">
    <property type="component" value="Unplaced"/>
</dbReference>
<reference evidence="3" key="2">
    <citation type="submission" date="2025-09" db="UniProtKB">
        <authorList>
            <consortium name="Ensembl"/>
        </authorList>
    </citation>
    <scope>IDENTIFICATION</scope>
</reference>
<sequence>MSVELRGPLVRRPISTAGHDVILDALHILSPKSRDLSNTDELLSFLQELRAEGHRPTVLQSKDVYRIPLLHVCPKEVHPSWSCERSRPRIQGVRPPEPRLGPKSGVRLQQDPGASQDPPVQPCLRLTNIQGQSGYHTARLQVQPTFSFLCKTLRWPPAALLPPSPLRTALPAPAERRGGPVQSENPVVSRREVRRGADRGLRARFRPTDSRRAADAEQPVEPQQRHPPAALQPEGDAQRLEGEGQEEPPSQNHKSGRLAIVAEARLKAQKILQIDLSVIIHPDSIIGVVCSQ</sequence>
<name>A0A8C6T264_9GOBI</name>
<feature type="region of interest" description="Disordered" evidence="2">
    <location>
        <begin position="160"/>
        <end position="256"/>
    </location>
</feature>
<dbReference type="PANTHER" id="PTHR14484:SF0">
    <property type="entry name" value="COILED-COIL DOMAIN-CONTAINING PROTEIN 71"/>
    <property type="match status" value="1"/>
</dbReference>
<evidence type="ECO:0000313" key="3">
    <source>
        <dbReference type="Ensembl" id="ENSNMLP00000014293.1"/>
    </source>
</evidence>
<feature type="region of interest" description="Disordered" evidence="2">
    <location>
        <begin position="84"/>
        <end position="121"/>
    </location>
</feature>
<accession>A0A8C6T264</accession>
<dbReference type="PANTHER" id="PTHR14484">
    <property type="entry name" value="COILED-COIL DOMAIN-CONTAINING PROTEIN 71"/>
    <property type="match status" value="1"/>
</dbReference>
<keyword evidence="1" id="KW-0597">Phosphoprotein</keyword>
<evidence type="ECO:0000256" key="1">
    <source>
        <dbReference type="ARBA" id="ARBA00022553"/>
    </source>
</evidence>
<organism evidence="3 4">
    <name type="scientific">Neogobius melanostomus</name>
    <name type="common">round goby</name>
    <dbReference type="NCBI Taxonomy" id="47308"/>
    <lineage>
        <taxon>Eukaryota</taxon>
        <taxon>Metazoa</taxon>
        <taxon>Chordata</taxon>
        <taxon>Craniata</taxon>
        <taxon>Vertebrata</taxon>
        <taxon>Euteleostomi</taxon>
        <taxon>Actinopterygii</taxon>
        <taxon>Neopterygii</taxon>
        <taxon>Teleostei</taxon>
        <taxon>Neoteleostei</taxon>
        <taxon>Acanthomorphata</taxon>
        <taxon>Gobiaria</taxon>
        <taxon>Gobiiformes</taxon>
        <taxon>Gobioidei</taxon>
        <taxon>Gobiidae</taxon>
        <taxon>Benthophilinae</taxon>
        <taxon>Neogobiini</taxon>
        <taxon>Neogobius</taxon>
    </lineage>
</organism>
<evidence type="ECO:0000256" key="2">
    <source>
        <dbReference type="SAM" id="MobiDB-lite"/>
    </source>
</evidence>
<protein>
    <submittedName>
        <fullName evidence="3">Uncharacterized protein</fullName>
    </submittedName>
</protein>
<dbReference type="Pfam" id="PF15374">
    <property type="entry name" value="CCDC71L"/>
    <property type="match status" value="1"/>
</dbReference>
<reference evidence="3" key="1">
    <citation type="submission" date="2025-08" db="UniProtKB">
        <authorList>
            <consortium name="Ensembl"/>
        </authorList>
    </citation>
    <scope>IDENTIFICATION</scope>
</reference>
<proteinExistence type="predicted"/>
<evidence type="ECO:0000313" key="4">
    <source>
        <dbReference type="Proteomes" id="UP000694523"/>
    </source>
</evidence>
<dbReference type="Ensembl" id="ENSNMLT00000016078.1">
    <property type="protein sequence ID" value="ENSNMLP00000014293.1"/>
    <property type="gene ID" value="ENSNMLG00000009553.1"/>
</dbReference>
<feature type="compositionally biased region" description="Basic and acidic residues" evidence="2">
    <location>
        <begin position="189"/>
        <end position="215"/>
    </location>
</feature>